<dbReference type="Proteomes" id="UP000014680">
    <property type="component" value="Unassembled WGS sequence"/>
</dbReference>
<sequence length="105" mass="12153">MALNHIHLVISSDITCRNKKSKFKNYTYYYADFEASTQGNHKAHCVAYSKQNSSQILCKYGGECVEDFLSDLDNNFVVYFHNLKYDSCLLAKYGIETCIKKMEKL</sequence>
<dbReference type="InterPro" id="IPR036397">
    <property type="entry name" value="RNaseH_sf"/>
</dbReference>
<reference evidence="1 2" key="1">
    <citation type="submission" date="2012-10" db="EMBL/GenBank/DDBJ databases">
        <authorList>
            <person name="Zafar N."/>
            <person name="Inman J."/>
            <person name="Hall N."/>
            <person name="Lorenzi H."/>
            <person name="Caler E."/>
        </authorList>
    </citation>
    <scope>NUCLEOTIDE SEQUENCE [LARGE SCALE GENOMIC DNA]</scope>
    <source>
        <strain evidence="1 2">IP1</strain>
    </source>
</reference>
<dbReference type="Gene3D" id="3.30.420.10">
    <property type="entry name" value="Ribonuclease H-like superfamily/Ribonuclease H"/>
    <property type="match status" value="1"/>
</dbReference>
<dbReference type="GO" id="GO:0003676">
    <property type="term" value="F:nucleic acid binding"/>
    <property type="evidence" value="ECO:0007669"/>
    <property type="project" value="InterPro"/>
</dbReference>
<name>A0A0A1TZR6_ENTIV</name>
<evidence type="ECO:0008006" key="3">
    <source>
        <dbReference type="Google" id="ProtNLM"/>
    </source>
</evidence>
<evidence type="ECO:0000313" key="1">
    <source>
        <dbReference type="EMBL" id="ELP87117.1"/>
    </source>
</evidence>
<accession>A0A0A1TZR6</accession>
<dbReference type="InterPro" id="IPR012337">
    <property type="entry name" value="RNaseH-like_sf"/>
</dbReference>
<protein>
    <recommendedName>
        <fullName evidence="3">DNA-directed DNA polymerase</fullName>
    </recommendedName>
</protein>
<keyword evidence="2" id="KW-1185">Reference proteome</keyword>
<gene>
    <name evidence="1" type="ORF">EIN_496220</name>
</gene>
<evidence type="ECO:0000313" key="2">
    <source>
        <dbReference type="Proteomes" id="UP000014680"/>
    </source>
</evidence>
<organism evidence="1 2">
    <name type="scientific">Entamoeba invadens IP1</name>
    <dbReference type="NCBI Taxonomy" id="370355"/>
    <lineage>
        <taxon>Eukaryota</taxon>
        <taxon>Amoebozoa</taxon>
        <taxon>Evosea</taxon>
        <taxon>Archamoebae</taxon>
        <taxon>Mastigamoebida</taxon>
        <taxon>Entamoebidae</taxon>
        <taxon>Entamoeba</taxon>
    </lineage>
</organism>
<dbReference type="GeneID" id="14886104"/>
<proteinExistence type="predicted"/>
<dbReference type="AlphaFoldDB" id="A0A0A1TZR6"/>
<dbReference type="KEGG" id="eiv:EIN_496220"/>
<dbReference type="RefSeq" id="XP_004253888.1">
    <property type="nucleotide sequence ID" value="XM_004253840.1"/>
</dbReference>
<dbReference type="OrthoDB" id="10265614at2759"/>
<dbReference type="SUPFAM" id="SSF53098">
    <property type="entry name" value="Ribonuclease H-like"/>
    <property type="match status" value="1"/>
</dbReference>
<dbReference type="VEuPathDB" id="AmoebaDB:EIN_496220"/>
<dbReference type="EMBL" id="KB206864">
    <property type="protein sequence ID" value="ELP87117.1"/>
    <property type="molecule type" value="Genomic_DNA"/>
</dbReference>